<dbReference type="GO" id="GO:0000711">
    <property type="term" value="P:meiotic DNA repair synthesis"/>
    <property type="evidence" value="ECO:0007669"/>
    <property type="project" value="InterPro"/>
</dbReference>
<dbReference type="InterPro" id="IPR033536">
    <property type="entry name" value="Spata22"/>
</dbReference>
<feature type="compositionally biased region" description="Acidic residues" evidence="1">
    <location>
        <begin position="91"/>
        <end position="107"/>
    </location>
</feature>
<comment type="caution">
    <text evidence="2">The sequence shown here is derived from an EMBL/GenBank/DDBJ whole genome shotgun (WGS) entry which is preliminary data.</text>
</comment>
<accession>A0AAV7UAI5</accession>
<dbReference type="GO" id="GO:0051445">
    <property type="term" value="P:regulation of meiotic cell cycle"/>
    <property type="evidence" value="ECO:0007669"/>
    <property type="project" value="TreeGrafter"/>
</dbReference>
<dbReference type="PANTHER" id="PTHR35258:SF1">
    <property type="entry name" value="SPERMATOGENESIS-ASSOCIATED PROTEIN 22"/>
    <property type="match status" value="1"/>
</dbReference>
<dbReference type="AlphaFoldDB" id="A0AAV7UAI5"/>
<dbReference type="GO" id="GO:0007276">
    <property type="term" value="P:gamete generation"/>
    <property type="evidence" value="ECO:0007669"/>
    <property type="project" value="InterPro"/>
</dbReference>
<dbReference type="PANTHER" id="PTHR35258">
    <property type="entry name" value="SPERMATOGENESIS-ASSOCIATED PROTEIN 22"/>
    <property type="match status" value="1"/>
</dbReference>
<dbReference type="GO" id="GO:0007129">
    <property type="term" value="P:homologous chromosome pairing at meiosis"/>
    <property type="evidence" value="ECO:0007669"/>
    <property type="project" value="InterPro"/>
</dbReference>
<proteinExistence type="predicted"/>
<evidence type="ECO:0000313" key="2">
    <source>
        <dbReference type="EMBL" id="KAJ1185920.1"/>
    </source>
</evidence>
<protein>
    <submittedName>
        <fullName evidence="2">Uncharacterized protein</fullName>
    </submittedName>
</protein>
<name>A0AAV7UAI5_PLEWA</name>
<organism evidence="2 3">
    <name type="scientific">Pleurodeles waltl</name>
    <name type="common">Iberian ribbed newt</name>
    <dbReference type="NCBI Taxonomy" id="8319"/>
    <lineage>
        <taxon>Eukaryota</taxon>
        <taxon>Metazoa</taxon>
        <taxon>Chordata</taxon>
        <taxon>Craniata</taxon>
        <taxon>Vertebrata</taxon>
        <taxon>Euteleostomi</taxon>
        <taxon>Amphibia</taxon>
        <taxon>Batrachia</taxon>
        <taxon>Caudata</taxon>
        <taxon>Salamandroidea</taxon>
        <taxon>Salamandridae</taxon>
        <taxon>Pleurodelinae</taxon>
        <taxon>Pleurodeles</taxon>
    </lineage>
</organism>
<dbReference type="EMBL" id="JANPWB010000005">
    <property type="protein sequence ID" value="KAJ1185920.1"/>
    <property type="molecule type" value="Genomic_DNA"/>
</dbReference>
<reference evidence="2" key="1">
    <citation type="journal article" date="2022" name="bioRxiv">
        <title>Sequencing and chromosome-scale assembly of the giantPleurodeles waltlgenome.</title>
        <authorList>
            <person name="Brown T."/>
            <person name="Elewa A."/>
            <person name="Iarovenko S."/>
            <person name="Subramanian E."/>
            <person name="Araus A.J."/>
            <person name="Petzold A."/>
            <person name="Susuki M."/>
            <person name="Suzuki K.-i.T."/>
            <person name="Hayashi T."/>
            <person name="Toyoda A."/>
            <person name="Oliveira C."/>
            <person name="Osipova E."/>
            <person name="Leigh N.D."/>
            <person name="Simon A."/>
            <person name="Yun M.H."/>
        </authorList>
    </citation>
    <scope>NUCLEOTIDE SEQUENCE</scope>
    <source>
        <strain evidence="2">20211129_DDA</strain>
        <tissue evidence="2">Liver</tissue>
    </source>
</reference>
<gene>
    <name evidence="2" type="ORF">NDU88_002706</name>
</gene>
<keyword evidence="3" id="KW-1185">Reference proteome</keyword>
<evidence type="ECO:0000313" key="3">
    <source>
        <dbReference type="Proteomes" id="UP001066276"/>
    </source>
</evidence>
<feature type="region of interest" description="Disordered" evidence="1">
    <location>
        <begin position="85"/>
        <end position="107"/>
    </location>
</feature>
<evidence type="ECO:0000256" key="1">
    <source>
        <dbReference type="SAM" id="MobiDB-lite"/>
    </source>
</evidence>
<sequence length="122" mass="13527">MSGGLHENASKYQLNLHEKDNSLRIISAVIESMKHWSQHTDRAALLFEVLAFKALTTTTLMLTTPKMGVHIDTISGNDNSYIADDNINNNNDDDSVDEDTIETDTFDEGAVDEGTVDYSDTM</sequence>
<dbReference type="Proteomes" id="UP001066276">
    <property type="component" value="Chromosome 3_1"/>
</dbReference>